<feature type="transmembrane region" description="Helical" evidence="1">
    <location>
        <begin position="336"/>
        <end position="352"/>
    </location>
</feature>
<dbReference type="KEGG" id="hlm:DV707_10660"/>
<dbReference type="AlphaFoldDB" id="A0A4D6H532"/>
<keyword evidence="1" id="KW-0812">Transmembrane</keyword>
<feature type="transmembrane region" description="Helical" evidence="1">
    <location>
        <begin position="410"/>
        <end position="436"/>
    </location>
</feature>
<feature type="transmembrane region" description="Helical" evidence="1">
    <location>
        <begin position="168"/>
        <end position="187"/>
    </location>
</feature>
<gene>
    <name evidence="2" type="ORF">DV707_10660</name>
</gene>
<evidence type="ECO:0000313" key="3">
    <source>
        <dbReference type="Proteomes" id="UP000296733"/>
    </source>
</evidence>
<sequence length="502" mass="53101">MADFDAVEIVVEIINRADDELDKIDRKFQELKAKHSNLDFNLDINDGGSIARTNHRLNHLARGRVAPIYAMYMGGNVPDFGDLGGGGGGSGPPALPGRSVPALPPAPEIPALMGDTAPLSFRERVAATRWYVGQMRGQSRSFVQSIFRMARVDGEMDRIFAKSLIPSYHQLVTIIAALVPMLIALAVQAFGVAAAFAAVGVAGAGMFGLGLLGQADTLEGSLARSRQLLGEFRDELYATFRPAATLFAPISESALASGATFFQPLADASRNLIVFEDSAASAFRGLIEWAAAALVAMAEYEPMIERLASTFGGPVGNAIIDFFRFITTEAYENQDLLMRLGSAFVMILGIIYNASALIARLVTAFNPVIQVIAYIIDLLNSRWGAAFTAAAIAALSLQGVLIGLSTAAAFLSGLVGNISGLALAFGAATGAAAFFATTAPTSPQYNDAVGPTGLSGSGTTVNNTVVVQGDVSQKHIREWEMMWDDKYGEEQSFESGMSGTSF</sequence>
<keyword evidence="1" id="KW-0472">Membrane</keyword>
<evidence type="ECO:0000313" key="2">
    <source>
        <dbReference type="EMBL" id="QCC48082.1"/>
    </source>
</evidence>
<organism evidence="2 3">
    <name type="scientific">Halobellus limi</name>
    <dbReference type="NCBI Taxonomy" id="699433"/>
    <lineage>
        <taxon>Archaea</taxon>
        <taxon>Methanobacteriati</taxon>
        <taxon>Methanobacteriota</taxon>
        <taxon>Stenosarchaea group</taxon>
        <taxon>Halobacteria</taxon>
        <taxon>Halobacteriales</taxon>
        <taxon>Haloferacaceae</taxon>
        <taxon>Halobellus</taxon>
    </lineage>
</organism>
<evidence type="ECO:0000256" key="1">
    <source>
        <dbReference type="SAM" id="Phobius"/>
    </source>
</evidence>
<feature type="transmembrane region" description="Helical" evidence="1">
    <location>
        <begin position="193"/>
        <end position="212"/>
    </location>
</feature>
<proteinExistence type="predicted"/>
<dbReference type="Proteomes" id="UP000296733">
    <property type="component" value="Chromosome"/>
</dbReference>
<keyword evidence="1" id="KW-1133">Transmembrane helix</keyword>
<name>A0A4D6H532_9EURY</name>
<dbReference type="GeneID" id="39858559"/>
<dbReference type="RefSeq" id="WP_136361856.1">
    <property type="nucleotide sequence ID" value="NZ_CP031311.1"/>
</dbReference>
<protein>
    <submittedName>
        <fullName evidence="2">Uncharacterized protein</fullName>
    </submittedName>
</protein>
<dbReference type="EMBL" id="CP031311">
    <property type="protein sequence ID" value="QCC48082.1"/>
    <property type="molecule type" value="Genomic_DNA"/>
</dbReference>
<accession>A0A4D6H532</accession>
<reference evidence="2 3" key="1">
    <citation type="journal article" date="2019" name="Nat. Commun.">
        <title>A new type of DNA phosphorothioation-based antiviral system in archaea.</title>
        <authorList>
            <person name="Xiong L."/>
            <person name="Liu S."/>
            <person name="Chen S."/>
            <person name="Xiao Y."/>
            <person name="Zhu B."/>
            <person name="Gao Y."/>
            <person name="Zhang Y."/>
            <person name="Chen B."/>
            <person name="Luo J."/>
            <person name="Deng Z."/>
            <person name="Chen X."/>
            <person name="Wang L."/>
            <person name="Chen S."/>
        </authorList>
    </citation>
    <scope>NUCLEOTIDE SEQUENCE [LARGE SCALE GENOMIC DNA]</scope>
    <source>
        <strain evidence="2 3">CGMCC 1.10331</strain>
    </source>
</reference>
<feature type="transmembrane region" description="Helical" evidence="1">
    <location>
        <begin position="383"/>
        <end position="404"/>
    </location>
</feature>